<evidence type="ECO:0000313" key="4">
    <source>
        <dbReference type="Proteomes" id="UP001595909"/>
    </source>
</evidence>
<dbReference type="Proteomes" id="UP001595909">
    <property type="component" value="Unassembled WGS sequence"/>
</dbReference>
<dbReference type="EMBL" id="JBHSIM010000002">
    <property type="protein sequence ID" value="MFC4830995.1"/>
    <property type="molecule type" value="Genomic_DNA"/>
</dbReference>
<sequence length="169" mass="16538">MAPDDGPSSDAGVLLVGVSLGVSLVVSLGGWVVAWVVGWVVGSLLAGGWDGEEDGEPVPVEVDGAPLPVEVPDVGRPPPPSPPRTTDDGPAGAPTAGRGADAPGPGAAGCARGCCSERRARSATVGVIVGEEVTDPTGAAPGVPHGRGVSSSVTAPGIATVVEDWLIVW</sequence>
<feature type="compositionally biased region" description="Low complexity" evidence="1">
    <location>
        <begin position="88"/>
        <end position="111"/>
    </location>
</feature>
<evidence type="ECO:0000313" key="3">
    <source>
        <dbReference type="EMBL" id="MFC4830995.1"/>
    </source>
</evidence>
<feature type="compositionally biased region" description="Low complexity" evidence="1">
    <location>
        <begin position="57"/>
        <end position="74"/>
    </location>
</feature>
<evidence type="ECO:0000256" key="2">
    <source>
        <dbReference type="SAM" id="Phobius"/>
    </source>
</evidence>
<evidence type="ECO:0000256" key="1">
    <source>
        <dbReference type="SAM" id="MobiDB-lite"/>
    </source>
</evidence>
<keyword evidence="2" id="KW-1133">Transmembrane helix</keyword>
<name>A0ABV9RB49_9PSEU</name>
<dbReference type="RefSeq" id="WP_274190254.1">
    <property type="nucleotide sequence ID" value="NZ_BAABHN010000002.1"/>
</dbReference>
<feature type="transmembrane region" description="Helical" evidence="2">
    <location>
        <begin position="12"/>
        <end position="37"/>
    </location>
</feature>
<organism evidence="3 4">
    <name type="scientific">Actinomycetospora chibensis</name>
    <dbReference type="NCBI Taxonomy" id="663606"/>
    <lineage>
        <taxon>Bacteria</taxon>
        <taxon>Bacillati</taxon>
        <taxon>Actinomycetota</taxon>
        <taxon>Actinomycetes</taxon>
        <taxon>Pseudonocardiales</taxon>
        <taxon>Pseudonocardiaceae</taxon>
        <taxon>Actinomycetospora</taxon>
    </lineage>
</organism>
<feature type="region of interest" description="Disordered" evidence="1">
    <location>
        <begin position="52"/>
        <end position="111"/>
    </location>
</feature>
<keyword evidence="2" id="KW-0812">Transmembrane</keyword>
<keyword evidence="2" id="KW-0472">Membrane</keyword>
<protein>
    <submittedName>
        <fullName evidence="3">Uncharacterized protein</fullName>
    </submittedName>
</protein>
<proteinExistence type="predicted"/>
<comment type="caution">
    <text evidence="3">The sequence shown here is derived from an EMBL/GenBank/DDBJ whole genome shotgun (WGS) entry which is preliminary data.</text>
</comment>
<gene>
    <name evidence="3" type="ORF">ACFPEL_01120</name>
</gene>
<keyword evidence="4" id="KW-1185">Reference proteome</keyword>
<accession>A0ABV9RB49</accession>
<reference evidence="4" key="1">
    <citation type="journal article" date="2019" name="Int. J. Syst. Evol. Microbiol.">
        <title>The Global Catalogue of Microorganisms (GCM) 10K type strain sequencing project: providing services to taxonomists for standard genome sequencing and annotation.</title>
        <authorList>
            <consortium name="The Broad Institute Genomics Platform"/>
            <consortium name="The Broad Institute Genome Sequencing Center for Infectious Disease"/>
            <person name="Wu L."/>
            <person name="Ma J."/>
        </authorList>
    </citation>
    <scope>NUCLEOTIDE SEQUENCE [LARGE SCALE GENOMIC DNA]</scope>
    <source>
        <strain evidence="4">CCUG 50347</strain>
    </source>
</reference>